<reference evidence="1 2" key="1">
    <citation type="submission" date="2009-02" db="EMBL/GenBank/DDBJ databases">
        <title>Draft genome sequence of Clostridium asparagiforme (DSM 15981).</title>
        <authorList>
            <person name="Sudarsanam P."/>
            <person name="Ley R."/>
            <person name="Guruge J."/>
            <person name="Turnbaugh P.J."/>
            <person name="Mahowald M."/>
            <person name="Liep D."/>
            <person name="Gordon J."/>
        </authorList>
    </citation>
    <scope>NUCLEOTIDE SEQUENCE [LARGE SCALE GENOMIC DNA]</scope>
    <source>
        <strain evidence="1 2">DSM 15981</strain>
    </source>
</reference>
<proteinExistence type="predicted"/>
<keyword evidence="2" id="KW-1185">Reference proteome</keyword>
<dbReference type="Gene3D" id="2.10.270.20">
    <property type="match status" value="1"/>
</dbReference>
<gene>
    <name evidence="1" type="ORF">CLOSTASPAR_06701</name>
</gene>
<evidence type="ECO:0008006" key="3">
    <source>
        <dbReference type="Google" id="ProtNLM"/>
    </source>
</evidence>
<evidence type="ECO:0000313" key="1">
    <source>
        <dbReference type="EMBL" id="EEG51247.1"/>
    </source>
</evidence>
<organism evidence="1 2">
    <name type="scientific">[Clostridium] asparagiforme DSM 15981</name>
    <dbReference type="NCBI Taxonomy" id="518636"/>
    <lineage>
        <taxon>Bacteria</taxon>
        <taxon>Bacillati</taxon>
        <taxon>Bacillota</taxon>
        <taxon>Clostridia</taxon>
        <taxon>Lachnospirales</taxon>
        <taxon>Lachnospiraceae</taxon>
        <taxon>Enterocloster</taxon>
    </lineage>
</organism>
<sequence length="257" mass="29555">MAADVLIEDDDNYYYVDENSAMVRNQWVAVENEDAGQEDEPDHYWYYFQSNGKAYKRSNDSNSLSPKTINGKKYAFDTDGKMLYGWVNDSFERDDDEAWKNCQYYLGGEDDGAARANEWALIAITDDDAVKDQLGDDFWDEDQERWFYFKASGKKQGESTNKKINDKKYGFDEWGRMVASWNTTLTPVEKDATAPNVSTDSNGVATVTTSKQGTEDYTESFMYFSNPEDGARYTKGWFKVVPGYYLQQGKYGDDSEY</sequence>
<dbReference type="HOGENOM" id="CLU_1080531_0_0_9"/>
<dbReference type="SUPFAM" id="SSF69360">
    <property type="entry name" value="Cell wall binding repeat"/>
    <property type="match status" value="1"/>
</dbReference>
<evidence type="ECO:0000313" key="2">
    <source>
        <dbReference type="Proteomes" id="UP000004756"/>
    </source>
</evidence>
<dbReference type="Gene3D" id="2.10.270.10">
    <property type="entry name" value="Cholin Binding"/>
    <property type="match status" value="2"/>
</dbReference>
<comment type="caution">
    <text evidence="1">The sequence shown here is derived from an EMBL/GenBank/DDBJ whole genome shotgun (WGS) entry which is preliminary data.</text>
</comment>
<dbReference type="Proteomes" id="UP000004756">
    <property type="component" value="Unassembled WGS sequence"/>
</dbReference>
<name>C0DBP4_9FIRM</name>
<dbReference type="AlphaFoldDB" id="C0DBP4"/>
<dbReference type="EMBL" id="ACCJ01000552">
    <property type="protein sequence ID" value="EEG51247.1"/>
    <property type="molecule type" value="Genomic_DNA"/>
</dbReference>
<accession>C0DBP4</accession>
<protein>
    <recommendedName>
        <fullName evidence="3">Cell wall-binding repeat protein</fullName>
    </recommendedName>
</protein>